<keyword evidence="2" id="KW-0732">Signal</keyword>
<sequence>MKNLITSVSVLCLSLAAHNAIAKVSPEEAAKLGTSLTPIGAEMAGNAAGTIPAWTGGLNSKNSSPSTDPGRPSNPFSSDKMLFEITNANLSSHQANLSPGQIAMFEKYPDYKMPVYETRRTAAYPENIYDIIKKNAVNSVLVQGGNGLKSFDTAIPFPIPQDANEVIWNHITRFRGGTAKREFTTIPVQADGSFVEVKMNDQLVWPEFLEGGRDAEKDANILFYYLQVITAPARLTGTALLVHETIDQVEEARKAWVYNSGQRRVRRAPNVSYDGPAAGTDGLRTTDNYDMYNGAPDRYNWKLIGKKEMYIPYNSYKLMDTSISYENAVKAGHLNTDNLRYELHRVWEVEATLAEGERHIYAKRTFFIDEDTWGASVIDHYDGRNELWRMSEGHNVMFYDVNTPWMVAETLHDLNSGRYLVTGLSNEEPRFMTWGGVEQRTAFSSSALRRLSR</sequence>
<organism evidence="3 4">
    <name type="scientific">Paraglaciecola psychrophila 170</name>
    <dbReference type="NCBI Taxonomy" id="1129794"/>
    <lineage>
        <taxon>Bacteria</taxon>
        <taxon>Pseudomonadati</taxon>
        <taxon>Pseudomonadota</taxon>
        <taxon>Gammaproteobacteria</taxon>
        <taxon>Alteromonadales</taxon>
        <taxon>Alteromonadaceae</taxon>
        <taxon>Paraglaciecola</taxon>
    </lineage>
</organism>
<keyword evidence="4" id="KW-1185">Reference proteome</keyword>
<dbReference type="OrthoDB" id="178023at2"/>
<reference evidence="3 4" key="1">
    <citation type="journal article" date="2013" name="Genome Announc.">
        <title>Complete Genome Sequence of Glaciecola psychrophila Strain 170T.</title>
        <authorList>
            <person name="Yin J."/>
            <person name="Chen J."/>
            <person name="Liu G."/>
            <person name="Yu Y."/>
            <person name="Song L."/>
            <person name="Wang X."/>
            <person name="Qu X."/>
        </authorList>
    </citation>
    <scope>NUCLEOTIDE SEQUENCE [LARGE SCALE GENOMIC DNA]</scope>
    <source>
        <strain evidence="3 4">170</strain>
    </source>
</reference>
<evidence type="ECO:0008006" key="5">
    <source>
        <dbReference type="Google" id="ProtNLM"/>
    </source>
</evidence>
<dbReference type="Proteomes" id="UP000011864">
    <property type="component" value="Chromosome"/>
</dbReference>
<feature type="compositionally biased region" description="Polar residues" evidence="1">
    <location>
        <begin position="57"/>
        <end position="67"/>
    </location>
</feature>
<feature type="chain" id="PRO_5003899012" description="Outer membrane lipoprotein-sorting protein" evidence="2">
    <location>
        <begin position="23"/>
        <end position="453"/>
    </location>
</feature>
<dbReference type="AlphaFoldDB" id="K7AB49"/>
<dbReference type="RefSeq" id="WP_007641667.1">
    <property type="nucleotide sequence ID" value="NC_020514.1"/>
</dbReference>
<proteinExistence type="predicted"/>
<evidence type="ECO:0000256" key="1">
    <source>
        <dbReference type="SAM" id="MobiDB-lite"/>
    </source>
</evidence>
<dbReference type="PATRIC" id="fig|1129794.4.peg.3129"/>
<feature type="signal peptide" evidence="2">
    <location>
        <begin position="1"/>
        <end position="22"/>
    </location>
</feature>
<evidence type="ECO:0000313" key="3">
    <source>
        <dbReference type="EMBL" id="AGH45255.1"/>
    </source>
</evidence>
<dbReference type="KEGG" id="gps:C427_3146"/>
<dbReference type="Pfam" id="PF07044">
    <property type="entry name" value="DUF1329"/>
    <property type="match status" value="1"/>
</dbReference>
<protein>
    <recommendedName>
        <fullName evidence="5">Outer membrane lipoprotein-sorting protein</fullName>
    </recommendedName>
</protein>
<accession>K7AB49</accession>
<gene>
    <name evidence="3" type="ORF">C427_3146</name>
</gene>
<evidence type="ECO:0000256" key="2">
    <source>
        <dbReference type="SAM" id="SignalP"/>
    </source>
</evidence>
<dbReference type="HOGENOM" id="CLU_048734_0_0_6"/>
<name>K7AB49_9ALTE</name>
<dbReference type="EMBL" id="CP003837">
    <property type="protein sequence ID" value="AGH45255.1"/>
    <property type="molecule type" value="Genomic_DNA"/>
</dbReference>
<dbReference type="InterPro" id="IPR010752">
    <property type="entry name" value="DUF1329"/>
</dbReference>
<dbReference type="CDD" id="cd16329">
    <property type="entry name" value="LolA_like"/>
    <property type="match status" value="1"/>
</dbReference>
<dbReference type="STRING" id="1129794.C427_3146"/>
<evidence type="ECO:0000313" key="4">
    <source>
        <dbReference type="Proteomes" id="UP000011864"/>
    </source>
</evidence>
<dbReference type="Gene3D" id="2.50.20.10">
    <property type="entry name" value="Lipoprotein localisation LolA/LolB/LppX"/>
    <property type="match status" value="1"/>
</dbReference>
<dbReference type="eggNOG" id="ENOG502Z7HQ">
    <property type="taxonomic scope" value="Bacteria"/>
</dbReference>
<feature type="region of interest" description="Disordered" evidence="1">
    <location>
        <begin position="54"/>
        <end position="78"/>
    </location>
</feature>